<organism evidence="1 2">
    <name type="scientific">Gloeothece verrucosa (strain PCC 7822)</name>
    <name type="common">Cyanothece sp. (strain PCC 7822)</name>
    <dbReference type="NCBI Taxonomy" id="497965"/>
    <lineage>
        <taxon>Bacteria</taxon>
        <taxon>Bacillati</taxon>
        <taxon>Cyanobacteriota</taxon>
        <taxon>Cyanophyceae</taxon>
        <taxon>Oscillatoriophycideae</taxon>
        <taxon>Chroococcales</taxon>
        <taxon>Aphanothecaceae</taxon>
        <taxon>Gloeothece</taxon>
        <taxon>Gloeothece verrucosa</taxon>
    </lineage>
</organism>
<dbReference type="HOGENOM" id="CLU_2259097_0_0_3"/>
<sequence>MFLFSPEQNQKLPTLGFNFFNLFRLDIRIEITLAPASGKWAVLSRESRWKNFLCFLMGGRKGNQWEYKTEYILPSVRAANHFSWLVIGEPVYADLTLEESECL</sequence>
<name>E0UCC4_GLOV7</name>
<dbReference type="Proteomes" id="UP000008206">
    <property type="component" value="Chromosome"/>
</dbReference>
<dbReference type="STRING" id="497965.Cyan7822_0861"/>
<dbReference type="EMBL" id="CP002198">
    <property type="protein sequence ID" value="ADN12881.1"/>
    <property type="molecule type" value="Genomic_DNA"/>
</dbReference>
<accession>E0UCC4</accession>
<keyword evidence="2" id="KW-1185">Reference proteome</keyword>
<gene>
    <name evidence="1" type="ordered locus">Cyan7822_0861</name>
</gene>
<evidence type="ECO:0000313" key="1">
    <source>
        <dbReference type="EMBL" id="ADN12881.1"/>
    </source>
</evidence>
<dbReference type="RefSeq" id="WP_013320991.1">
    <property type="nucleotide sequence ID" value="NC_014501.1"/>
</dbReference>
<evidence type="ECO:0000313" key="2">
    <source>
        <dbReference type="Proteomes" id="UP000008206"/>
    </source>
</evidence>
<proteinExistence type="predicted"/>
<dbReference type="KEGG" id="cyj:Cyan7822_0861"/>
<reference evidence="2" key="1">
    <citation type="journal article" date="2011" name="MBio">
        <title>Novel metabolic attributes of the genus Cyanothece, comprising a group of unicellular nitrogen-fixing Cyanobacteria.</title>
        <authorList>
            <person name="Bandyopadhyay A."/>
            <person name="Elvitigala T."/>
            <person name="Welsh E."/>
            <person name="Stockel J."/>
            <person name="Liberton M."/>
            <person name="Min H."/>
            <person name="Sherman L.A."/>
            <person name="Pakrasi H.B."/>
        </authorList>
    </citation>
    <scope>NUCLEOTIDE SEQUENCE [LARGE SCALE GENOMIC DNA]</scope>
    <source>
        <strain evidence="2">PCC 7822</strain>
    </source>
</reference>
<protein>
    <submittedName>
        <fullName evidence="1">Uncharacterized protein</fullName>
    </submittedName>
</protein>
<dbReference type="AlphaFoldDB" id="E0UCC4"/>